<feature type="transmembrane region" description="Helical" evidence="1">
    <location>
        <begin position="194"/>
        <end position="212"/>
    </location>
</feature>
<feature type="transmembrane region" description="Helical" evidence="1">
    <location>
        <begin position="45"/>
        <end position="67"/>
    </location>
</feature>
<keyword evidence="1" id="KW-0812">Transmembrane</keyword>
<proteinExistence type="predicted"/>
<sequence length="281" mass="31250">MEALLLRPQRSGLQRRFLAWRKYVAVLRVSVASNLAYAMEVFFRALMLIVLVFILSQLWITTFHARGARSLNGFSIQSLIWYLVAAETIALSLPGLSRRIDLEVRNGQLAYLLGKPCNYVLYNFAHYLGERLVRLVINGLVGATLALIVAGLPHFSWQGILAWPLVTFLALCIDFSIYFSIGLLAFWTEETQSFAMIFSRLTLVLGGVLAPIEIFPQPLRSIAQALPFTAILYGPARTLLHFDLAQLSLLLLQQVVTLGVGCLLLAGLYLVAIRRVSINGG</sequence>
<dbReference type="OrthoDB" id="9783401at2"/>
<reference evidence="2 3" key="1">
    <citation type="submission" date="2019-01" db="EMBL/GenBank/DDBJ databases">
        <title>Ktedonosporobacter rubrisoli SCAWS-G2.</title>
        <authorList>
            <person name="Huang Y."/>
            <person name="Yan B."/>
        </authorList>
    </citation>
    <scope>NUCLEOTIDE SEQUENCE [LARGE SCALE GENOMIC DNA]</scope>
    <source>
        <strain evidence="2 3">SCAWS-G2</strain>
    </source>
</reference>
<dbReference type="Pfam" id="PF06182">
    <property type="entry name" value="ABC2_membrane_6"/>
    <property type="match status" value="1"/>
</dbReference>
<dbReference type="Proteomes" id="UP000290365">
    <property type="component" value="Chromosome"/>
</dbReference>
<dbReference type="KEGG" id="kbs:EPA93_39650"/>
<keyword evidence="1" id="KW-0472">Membrane</keyword>
<dbReference type="EMBL" id="CP035758">
    <property type="protein sequence ID" value="QBD81765.1"/>
    <property type="molecule type" value="Genomic_DNA"/>
</dbReference>
<organism evidence="2 3">
    <name type="scientific">Ktedonosporobacter rubrisoli</name>
    <dbReference type="NCBI Taxonomy" id="2509675"/>
    <lineage>
        <taxon>Bacteria</taxon>
        <taxon>Bacillati</taxon>
        <taxon>Chloroflexota</taxon>
        <taxon>Ktedonobacteria</taxon>
        <taxon>Ktedonobacterales</taxon>
        <taxon>Ktedonosporobacteraceae</taxon>
        <taxon>Ktedonosporobacter</taxon>
    </lineage>
</organism>
<accession>A0A4P6K1A7</accession>
<gene>
    <name evidence="2" type="ORF">EPA93_39650</name>
</gene>
<evidence type="ECO:0000313" key="3">
    <source>
        <dbReference type="Proteomes" id="UP000290365"/>
    </source>
</evidence>
<keyword evidence="1" id="KW-1133">Transmembrane helix</keyword>
<feature type="transmembrane region" description="Helical" evidence="1">
    <location>
        <begin position="161"/>
        <end position="187"/>
    </location>
</feature>
<feature type="transmembrane region" description="Helical" evidence="1">
    <location>
        <begin position="79"/>
        <end position="97"/>
    </location>
</feature>
<feature type="transmembrane region" description="Helical" evidence="1">
    <location>
        <begin position="135"/>
        <end position="155"/>
    </location>
</feature>
<keyword evidence="3" id="KW-1185">Reference proteome</keyword>
<protein>
    <recommendedName>
        <fullName evidence="4">ABC transporter permease</fullName>
    </recommendedName>
</protein>
<evidence type="ECO:0000313" key="2">
    <source>
        <dbReference type="EMBL" id="QBD81765.1"/>
    </source>
</evidence>
<name>A0A4P6K1A7_KTERU</name>
<dbReference type="AlphaFoldDB" id="A0A4P6K1A7"/>
<evidence type="ECO:0000256" key="1">
    <source>
        <dbReference type="SAM" id="Phobius"/>
    </source>
</evidence>
<feature type="transmembrane region" description="Helical" evidence="1">
    <location>
        <begin position="251"/>
        <end position="272"/>
    </location>
</feature>
<evidence type="ECO:0008006" key="4">
    <source>
        <dbReference type="Google" id="ProtNLM"/>
    </source>
</evidence>
<dbReference type="RefSeq" id="WP_129892826.1">
    <property type="nucleotide sequence ID" value="NZ_CP035758.1"/>
</dbReference>
<dbReference type="InterPro" id="IPR010390">
    <property type="entry name" value="ABC-2_transporter-like"/>
</dbReference>
<dbReference type="PANTHER" id="PTHR36832:SF1">
    <property type="entry name" value="SLR1174 PROTEIN"/>
    <property type="match status" value="1"/>
</dbReference>
<dbReference type="PANTHER" id="PTHR36832">
    <property type="entry name" value="SLR1174 PROTEIN-RELATED"/>
    <property type="match status" value="1"/>
</dbReference>